<dbReference type="Proteomes" id="UP000244224">
    <property type="component" value="Unassembled WGS sequence"/>
</dbReference>
<sequence>MPKRDGKAAMYRNWSKAFRQGNAVYKLNMLGTAAVRALDDRFVALVGLDVRTVRVLRLIGDNPGIGFAEIATYGALERSLASRLIQSLVRGGHVERRNDPQDARRFGLYITETGGTARARADLLSEVGLELLFQNFDPAEVVAFTGMMDRLADWIDSDEFERGAAIRLDEAARRAETL</sequence>
<organism evidence="2 3">
    <name type="scientific">Gemmobacter caeni</name>
    <dbReference type="NCBI Taxonomy" id="589035"/>
    <lineage>
        <taxon>Bacteria</taxon>
        <taxon>Pseudomonadati</taxon>
        <taxon>Pseudomonadota</taxon>
        <taxon>Alphaproteobacteria</taxon>
        <taxon>Rhodobacterales</taxon>
        <taxon>Paracoccaceae</taxon>
        <taxon>Gemmobacter</taxon>
    </lineage>
</organism>
<dbReference type="InterPro" id="IPR039422">
    <property type="entry name" value="MarR/SlyA-like"/>
</dbReference>
<dbReference type="Pfam" id="PF12802">
    <property type="entry name" value="MarR_2"/>
    <property type="match status" value="1"/>
</dbReference>
<gene>
    <name evidence="2" type="ORF">C8N34_110129</name>
</gene>
<dbReference type="AlphaFoldDB" id="A0A2T6AWT9"/>
<comment type="caution">
    <text evidence="2">The sequence shown here is derived from an EMBL/GenBank/DDBJ whole genome shotgun (WGS) entry which is preliminary data.</text>
</comment>
<dbReference type="SMART" id="SM00347">
    <property type="entry name" value="HTH_MARR"/>
    <property type="match status" value="1"/>
</dbReference>
<dbReference type="RefSeq" id="WP_229825469.1">
    <property type="nucleotide sequence ID" value="NZ_QBKP01000010.1"/>
</dbReference>
<dbReference type="SUPFAM" id="SSF46785">
    <property type="entry name" value="Winged helix' DNA-binding domain"/>
    <property type="match status" value="1"/>
</dbReference>
<dbReference type="InterPro" id="IPR036390">
    <property type="entry name" value="WH_DNA-bd_sf"/>
</dbReference>
<dbReference type="GO" id="GO:0003700">
    <property type="term" value="F:DNA-binding transcription factor activity"/>
    <property type="evidence" value="ECO:0007669"/>
    <property type="project" value="InterPro"/>
</dbReference>
<name>A0A2T6AWT9_9RHOB</name>
<dbReference type="Gene3D" id="1.10.10.10">
    <property type="entry name" value="Winged helix-like DNA-binding domain superfamily/Winged helix DNA-binding domain"/>
    <property type="match status" value="1"/>
</dbReference>
<dbReference type="GO" id="GO:0003677">
    <property type="term" value="F:DNA binding"/>
    <property type="evidence" value="ECO:0007669"/>
    <property type="project" value="UniProtKB-KW"/>
</dbReference>
<dbReference type="InterPro" id="IPR000835">
    <property type="entry name" value="HTH_MarR-typ"/>
</dbReference>
<dbReference type="GO" id="GO:0006950">
    <property type="term" value="P:response to stress"/>
    <property type="evidence" value="ECO:0007669"/>
    <property type="project" value="TreeGrafter"/>
</dbReference>
<evidence type="ECO:0000259" key="1">
    <source>
        <dbReference type="PROSITE" id="PS50995"/>
    </source>
</evidence>
<reference evidence="2 3" key="1">
    <citation type="submission" date="2018-04" db="EMBL/GenBank/DDBJ databases">
        <title>Genomic Encyclopedia of Archaeal and Bacterial Type Strains, Phase II (KMG-II): from individual species to whole genera.</title>
        <authorList>
            <person name="Goeker M."/>
        </authorList>
    </citation>
    <scope>NUCLEOTIDE SEQUENCE [LARGE SCALE GENOMIC DNA]</scope>
    <source>
        <strain evidence="2 3">DSM 21823</strain>
    </source>
</reference>
<dbReference type="InterPro" id="IPR036388">
    <property type="entry name" value="WH-like_DNA-bd_sf"/>
</dbReference>
<protein>
    <submittedName>
        <fullName evidence="2">DNA-binding MarR family transcriptional regulator</fullName>
    </submittedName>
</protein>
<keyword evidence="3" id="KW-1185">Reference proteome</keyword>
<dbReference type="PANTHER" id="PTHR33164">
    <property type="entry name" value="TRANSCRIPTIONAL REGULATOR, MARR FAMILY"/>
    <property type="match status" value="1"/>
</dbReference>
<dbReference type="PROSITE" id="PS50995">
    <property type="entry name" value="HTH_MARR_2"/>
    <property type="match status" value="1"/>
</dbReference>
<dbReference type="PANTHER" id="PTHR33164:SF43">
    <property type="entry name" value="HTH-TYPE TRANSCRIPTIONAL REPRESSOR YETL"/>
    <property type="match status" value="1"/>
</dbReference>
<proteinExistence type="predicted"/>
<dbReference type="EMBL" id="QBKP01000010">
    <property type="protein sequence ID" value="PTX48269.1"/>
    <property type="molecule type" value="Genomic_DNA"/>
</dbReference>
<keyword evidence="2" id="KW-0238">DNA-binding</keyword>
<accession>A0A2T6AWT9</accession>
<evidence type="ECO:0000313" key="2">
    <source>
        <dbReference type="EMBL" id="PTX48269.1"/>
    </source>
</evidence>
<feature type="domain" description="HTH marR-type" evidence="1">
    <location>
        <begin position="20"/>
        <end position="153"/>
    </location>
</feature>
<evidence type="ECO:0000313" key="3">
    <source>
        <dbReference type="Proteomes" id="UP000244224"/>
    </source>
</evidence>